<keyword evidence="2" id="KW-1185">Reference proteome</keyword>
<dbReference type="EMBL" id="CP048711">
    <property type="protein sequence ID" value="QIB66853.1"/>
    <property type="molecule type" value="Genomic_DNA"/>
</dbReference>
<dbReference type="Proteomes" id="UP000477680">
    <property type="component" value="Chromosome"/>
</dbReference>
<sequence>MSEPEAPRSPCISVCLLDEHDICQGCYRSATEITDWFMAEPAEKRDILHRARQRERQYNPVRLD</sequence>
<proteinExistence type="predicted"/>
<gene>
    <name evidence="1" type="ORF">G3T16_17095</name>
</gene>
<dbReference type="PANTHER" id="PTHR35175:SF2">
    <property type="entry name" value="DUF1289 DOMAIN-CONTAINING PROTEIN"/>
    <property type="match status" value="1"/>
</dbReference>
<name>A0A6C0U4S4_9GAMM</name>
<dbReference type="KEGG" id="kim:G3T16_17095"/>
<dbReference type="PANTHER" id="PTHR35175">
    <property type="entry name" value="DUF1289 DOMAIN-CONTAINING PROTEIN"/>
    <property type="match status" value="1"/>
</dbReference>
<protein>
    <submittedName>
        <fullName evidence="1">DUF1289 domain-containing protein</fullName>
    </submittedName>
</protein>
<reference evidence="1 2" key="1">
    <citation type="submission" date="2020-02" db="EMBL/GenBank/DDBJ databases">
        <title>Genome sequencing for Kineobactrum sp. M2.</title>
        <authorList>
            <person name="Park S.-J."/>
        </authorList>
    </citation>
    <scope>NUCLEOTIDE SEQUENCE [LARGE SCALE GENOMIC DNA]</scope>
    <source>
        <strain evidence="1 2">M2</strain>
    </source>
</reference>
<organism evidence="1 2">
    <name type="scientific">Kineobactrum salinum</name>
    <dbReference type="NCBI Taxonomy" id="2708301"/>
    <lineage>
        <taxon>Bacteria</taxon>
        <taxon>Pseudomonadati</taxon>
        <taxon>Pseudomonadota</taxon>
        <taxon>Gammaproteobacteria</taxon>
        <taxon>Cellvibrionales</taxon>
        <taxon>Halieaceae</taxon>
        <taxon>Kineobactrum</taxon>
    </lineage>
</organism>
<dbReference type="Pfam" id="PF06945">
    <property type="entry name" value="DUF1289"/>
    <property type="match status" value="1"/>
</dbReference>
<dbReference type="InterPro" id="IPR010710">
    <property type="entry name" value="DUF1289"/>
</dbReference>
<evidence type="ECO:0000313" key="2">
    <source>
        <dbReference type="Proteomes" id="UP000477680"/>
    </source>
</evidence>
<accession>A0A6C0U4S4</accession>
<dbReference type="AlphaFoldDB" id="A0A6C0U4S4"/>
<evidence type="ECO:0000313" key="1">
    <source>
        <dbReference type="EMBL" id="QIB66853.1"/>
    </source>
</evidence>
<dbReference type="RefSeq" id="WP_163496283.1">
    <property type="nucleotide sequence ID" value="NZ_CP048711.1"/>
</dbReference>